<reference evidence="2" key="1">
    <citation type="journal article" date="2020" name="ISME J.">
        <title>Comparative genomics reveals insights into cyanobacterial evolution and habitat adaptation.</title>
        <authorList>
            <person name="Chen M.Y."/>
            <person name="Teng W.K."/>
            <person name="Zhao L."/>
            <person name="Hu C.X."/>
            <person name="Zhou Y.K."/>
            <person name="Han B.P."/>
            <person name="Song L.R."/>
            <person name="Shu W.S."/>
        </authorList>
    </citation>
    <scope>NUCLEOTIDE SEQUENCE [LARGE SCALE GENOMIC DNA]</scope>
    <source>
        <strain evidence="2">FACHB-251</strain>
    </source>
</reference>
<dbReference type="AlphaFoldDB" id="A0A926WH24"/>
<evidence type="ECO:0000313" key="2">
    <source>
        <dbReference type="Proteomes" id="UP000662185"/>
    </source>
</evidence>
<dbReference type="Gene3D" id="1.20.1270.360">
    <property type="match status" value="1"/>
</dbReference>
<protein>
    <submittedName>
        <fullName evidence="1">Uncharacterized protein</fullName>
    </submittedName>
</protein>
<sequence length="58" mass="6538">MAIQQLNLQQVNSQIQDYIQNCLDCHSVCLNTLTTYCVNQGGMHTDPAHNLHHPQSFA</sequence>
<dbReference type="RefSeq" id="WP_190559257.1">
    <property type="nucleotide sequence ID" value="NZ_JACJQU010000004.1"/>
</dbReference>
<keyword evidence="2" id="KW-1185">Reference proteome</keyword>
<comment type="caution">
    <text evidence="1">The sequence shown here is derived from an EMBL/GenBank/DDBJ whole genome shotgun (WGS) entry which is preliminary data.</text>
</comment>
<gene>
    <name evidence="1" type="ORF">H6G06_09095</name>
</gene>
<name>A0A926WH24_9NOST</name>
<evidence type="ECO:0000313" key="1">
    <source>
        <dbReference type="EMBL" id="MBD2293639.1"/>
    </source>
</evidence>
<organism evidence="1 2">
    <name type="scientific">Anabaena sphaerica FACHB-251</name>
    <dbReference type="NCBI Taxonomy" id="2692883"/>
    <lineage>
        <taxon>Bacteria</taxon>
        <taxon>Bacillati</taxon>
        <taxon>Cyanobacteriota</taxon>
        <taxon>Cyanophyceae</taxon>
        <taxon>Nostocales</taxon>
        <taxon>Nostocaceae</taxon>
        <taxon>Anabaena</taxon>
    </lineage>
</organism>
<accession>A0A926WH24</accession>
<proteinExistence type="predicted"/>
<dbReference type="Proteomes" id="UP000662185">
    <property type="component" value="Unassembled WGS sequence"/>
</dbReference>
<dbReference type="EMBL" id="JACJQU010000004">
    <property type="protein sequence ID" value="MBD2293639.1"/>
    <property type="molecule type" value="Genomic_DNA"/>
</dbReference>